<dbReference type="InParanoid" id="A0A673BS33"/>
<sequence length="445" mass="49887">MSSLKDMIFDTLRPFLFCAHLCVFNCGLDFIITDPRPSVHRRNTVKELLMLRRQQTQNNNLLLYLFQKWKCSEEDNIPEHKLKYTRSEAFPNDSSLQPLTTPLAVNPNIPDYVLNAAPGNSLFTSQQLQYPSLLQGQAAPTVEVKMTLFNWQIQQEAMKMEGVSPEQLNMQDADGDTFLHIAVAQGRRALAYVLAAKMGLNGSLDIKEHNGQTALQIAAATNQHLIVSDLLVCGAKVNTQDLWGRSPLHVCAEKGYFPCLQSICRTLTETGQPLVVEMFNYDGLTPLHAAVLSHNAVIKDLRSLDKSTTCMATERQVKRRYMYLECIKTLLHMGASCETKERKSGRTCLHMAAEEANMELLHLFLEQPSFLSLVKQKTFSGNTALHIVSSLQNHKAQVEAVRLLMRKGADPGSRNSENELPSQLVPEGPTGEKVRRILKGKYVHA</sequence>
<dbReference type="Pfam" id="PF12796">
    <property type="entry name" value="Ank_2"/>
    <property type="match status" value="2"/>
</dbReference>
<dbReference type="Proteomes" id="UP000472271">
    <property type="component" value="Chromosome 2"/>
</dbReference>
<reference evidence="5" key="2">
    <citation type="submission" date="2025-08" db="UniProtKB">
        <authorList>
            <consortium name="Ensembl"/>
        </authorList>
    </citation>
    <scope>IDENTIFICATION</scope>
</reference>
<dbReference type="PROSITE" id="PS50088">
    <property type="entry name" value="ANK_REPEAT"/>
    <property type="match status" value="3"/>
</dbReference>
<evidence type="ECO:0000256" key="2">
    <source>
        <dbReference type="ARBA" id="ARBA00023043"/>
    </source>
</evidence>
<evidence type="ECO:0000313" key="6">
    <source>
        <dbReference type="Proteomes" id="UP000472271"/>
    </source>
</evidence>
<dbReference type="InterPro" id="IPR002110">
    <property type="entry name" value="Ankyrin_rpt"/>
</dbReference>
<accession>A0A673BS33</accession>
<reference evidence="5" key="3">
    <citation type="submission" date="2025-09" db="UniProtKB">
        <authorList>
            <consortium name="Ensembl"/>
        </authorList>
    </citation>
    <scope>IDENTIFICATION</scope>
</reference>
<keyword evidence="6" id="KW-1185">Reference proteome</keyword>
<dbReference type="GO" id="GO:0005634">
    <property type="term" value="C:nucleus"/>
    <property type="evidence" value="ECO:0007669"/>
    <property type="project" value="TreeGrafter"/>
</dbReference>
<protein>
    <submittedName>
        <fullName evidence="5">Uncharacterized protein</fullName>
    </submittedName>
</protein>
<dbReference type="PRINTS" id="PR01415">
    <property type="entry name" value="ANKYRIN"/>
</dbReference>
<dbReference type="SUPFAM" id="SSF48403">
    <property type="entry name" value="Ankyrin repeat"/>
    <property type="match status" value="1"/>
</dbReference>
<dbReference type="PANTHER" id="PTHR24124">
    <property type="entry name" value="ANKYRIN REPEAT FAMILY A"/>
    <property type="match status" value="1"/>
</dbReference>
<proteinExistence type="predicted"/>
<organism evidence="5 6">
    <name type="scientific">Sphaeramia orbicularis</name>
    <name type="common">orbiculate cardinalfish</name>
    <dbReference type="NCBI Taxonomy" id="375764"/>
    <lineage>
        <taxon>Eukaryota</taxon>
        <taxon>Metazoa</taxon>
        <taxon>Chordata</taxon>
        <taxon>Craniata</taxon>
        <taxon>Vertebrata</taxon>
        <taxon>Euteleostomi</taxon>
        <taxon>Actinopterygii</taxon>
        <taxon>Neopterygii</taxon>
        <taxon>Teleostei</taxon>
        <taxon>Neoteleostei</taxon>
        <taxon>Acanthomorphata</taxon>
        <taxon>Gobiaria</taxon>
        <taxon>Kurtiformes</taxon>
        <taxon>Apogonoidei</taxon>
        <taxon>Apogonidae</taxon>
        <taxon>Apogoninae</taxon>
        <taxon>Sphaeramia</taxon>
    </lineage>
</organism>
<keyword evidence="1" id="KW-0677">Repeat</keyword>
<evidence type="ECO:0000256" key="3">
    <source>
        <dbReference type="PROSITE-ProRule" id="PRU00023"/>
    </source>
</evidence>
<dbReference type="PANTHER" id="PTHR24124:SF5">
    <property type="entry name" value="NF-KAPPA-B INHIBITOR ZETA"/>
    <property type="match status" value="1"/>
</dbReference>
<gene>
    <name evidence="5" type="primary">nfkbiz</name>
</gene>
<evidence type="ECO:0000256" key="1">
    <source>
        <dbReference type="ARBA" id="ARBA00022737"/>
    </source>
</evidence>
<dbReference type="InterPro" id="IPR036770">
    <property type="entry name" value="Ankyrin_rpt-contain_sf"/>
</dbReference>
<dbReference type="SMART" id="SM00248">
    <property type="entry name" value="ANK"/>
    <property type="match status" value="6"/>
</dbReference>
<dbReference type="PROSITE" id="PS50297">
    <property type="entry name" value="ANK_REP_REGION"/>
    <property type="match status" value="2"/>
</dbReference>
<feature type="repeat" description="ANK" evidence="3">
    <location>
        <begin position="210"/>
        <end position="242"/>
    </location>
</feature>
<feature type="region of interest" description="Disordered" evidence="4">
    <location>
        <begin position="408"/>
        <end position="431"/>
    </location>
</feature>
<keyword evidence="2 3" id="KW-0040">ANK repeat</keyword>
<evidence type="ECO:0000256" key="4">
    <source>
        <dbReference type="SAM" id="MobiDB-lite"/>
    </source>
</evidence>
<dbReference type="FunFam" id="1.25.40.20:FF:000097">
    <property type="entry name" value="NF-kappa-B inhibitor zeta isoform X1"/>
    <property type="match status" value="1"/>
</dbReference>
<dbReference type="AlphaFoldDB" id="A0A673BS33"/>
<name>A0A673BS33_9TELE</name>
<feature type="repeat" description="ANK" evidence="3">
    <location>
        <begin position="344"/>
        <end position="376"/>
    </location>
</feature>
<feature type="repeat" description="ANK" evidence="3">
    <location>
        <begin position="380"/>
        <end position="416"/>
    </location>
</feature>
<reference evidence="5" key="1">
    <citation type="submission" date="2019-06" db="EMBL/GenBank/DDBJ databases">
        <authorList>
            <consortium name="Wellcome Sanger Institute Data Sharing"/>
        </authorList>
    </citation>
    <scope>NUCLEOTIDE SEQUENCE [LARGE SCALE GENOMIC DNA]</scope>
</reference>
<dbReference type="GO" id="GO:0010468">
    <property type="term" value="P:regulation of gene expression"/>
    <property type="evidence" value="ECO:0007669"/>
    <property type="project" value="TreeGrafter"/>
</dbReference>
<evidence type="ECO:0000313" key="5">
    <source>
        <dbReference type="Ensembl" id="ENSSORP00005045601.1"/>
    </source>
</evidence>
<dbReference type="Ensembl" id="ENSSORT00005046756.1">
    <property type="protein sequence ID" value="ENSSORP00005045601.1"/>
    <property type="gene ID" value="ENSSORG00005020951.1"/>
</dbReference>
<dbReference type="Gene3D" id="1.25.40.20">
    <property type="entry name" value="Ankyrin repeat-containing domain"/>
    <property type="match status" value="2"/>
</dbReference>